<proteinExistence type="predicted"/>
<dbReference type="PANTHER" id="PTHR37226">
    <property type="entry name" value="GOLGIN FAMILY A PROTEIN"/>
    <property type="match status" value="1"/>
</dbReference>
<comment type="caution">
    <text evidence="3">The sequence shown here is derived from an EMBL/GenBank/DDBJ whole genome shotgun (WGS) entry which is preliminary data.</text>
</comment>
<accession>A0A1J6I354</accession>
<dbReference type="Gramene" id="OIS98945">
    <property type="protein sequence ID" value="OIS98945"/>
    <property type="gene ID" value="A4A49_33605"/>
</dbReference>
<feature type="coiled-coil region" evidence="1">
    <location>
        <begin position="163"/>
        <end position="193"/>
    </location>
</feature>
<feature type="region of interest" description="Disordered" evidence="2">
    <location>
        <begin position="74"/>
        <end position="93"/>
    </location>
</feature>
<keyword evidence="1" id="KW-0175">Coiled coil</keyword>
<sequence length="230" mass="27609">MGSFQTKDKSYPNAKVVERLKYNVRFLQAEVNEIMCMREHESQAYAQEMIIFALKEAEWKKERKKLREEVKNLRKKLEDKQEGEEEKSKGVENHDMLSSVKREKEWHHLGSSYLLEQIKDEQARRDVAIERWKQLYFAIKIELDDLIQRTNQGEGLCWKIEQMELLEELHRELKEKVETIALLKERISLMEQQELKREREVDILRQSLKIMSYKMKATSISKNLSKSLHL</sequence>
<gene>
    <name evidence="3" type="ORF">A4A49_33605</name>
</gene>
<evidence type="ECO:0000313" key="4">
    <source>
        <dbReference type="Proteomes" id="UP000187609"/>
    </source>
</evidence>
<evidence type="ECO:0000313" key="3">
    <source>
        <dbReference type="EMBL" id="OIS98945.1"/>
    </source>
</evidence>
<keyword evidence="4" id="KW-1185">Reference proteome</keyword>
<dbReference type="Proteomes" id="UP000187609">
    <property type="component" value="Unassembled WGS sequence"/>
</dbReference>
<dbReference type="SMR" id="A0A1J6I354"/>
<reference evidence="3" key="1">
    <citation type="submission" date="2016-11" db="EMBL/GenBank/DDBJ databases">
        <title>The genome of Nicotiana attenuata.</title>
        <authorList>
            <person name="Xu S."/>
            <person name="Brockmoeller T."/>
            <person name="Gaquerel E."/>
            <person name="Navarro A."/>
            <person name="Kuhl H."/>
            <person name="Gase K."/>
            <person name="Ling Z."/>
            <person name="Zhou W."/>
            <person name="Kreitzer C."/>
            <person name="Stanke M."/>
            <person name="Tang H."/>
            <person name="Lyons E."/>
            <person name="Pandey P."/>
            <person name="Pandey S.P."/>
            <person name="Timmermann B."/>
            <person name="Baldwin I.T."/>
        </authorList>
    </citation>
    <scope>NUCLEOTIDE SEQUENCE [LARGE SCALE GENOMIC DNA]</scope>
    <source>
        <strain evidence="3">UT</strain>
    </source>
</reference>
<dbReference type="PANTHER" id="PTHR37226:SF3">
    <property type="match status" value="1"/>
</dbReference>
<evidence type="ECO:0000256" key="1">
    <source>
        <dbReference type="SAM" id="Coils"/>
    </source>
</evidence>
<dbReference type="OMA" id="KQHEWEW"/>
<dbReference type="OrthoDB" id="1869333at2759"/>
<name>A0A1J6I354_NICAT</name>
<evidence type="ECO:0000256" key="2">
    <source>
        <dbReference type="SAM" id="MobiDB-lite"/>
    </source>
</evidence>
<dbReference type="AlphaFoldDB" id="A0A1J6I354"/>
<organism evidence="3 4">
    <name type="scientific">Nicotiana attenuata</name>
    <name type="common">Coyote tobacco</name>
    <dbReference type="NCBI Taxonomy" id="49451"/>
    <lineage>
        <taxon>Eukaryota</taxon>
        <taxon>Viridiplantae</taxon>
        <taxon>Streptophyta</taxon>
        <taxon>Embryophyta</taxon>
        <taxon>Tracheophyta</taxon>
        <taxon>Spermatophyta</taxon>
        <taxon>Magnoliopsida</taxon>
        <taxon>eudicotyledons</taxon>
        <taxon>Gunneridae</taxon>
        <taxon>Pentapetalae</taxon>
        <taxon>asterids</taxon>
        <taxon>lamiids</taxon>
        <taxon>Solanales</taxon>
        <taxon>Solanaceae</taxon>
        <taxon>Nicotianoideae</taxon>
        <taxon>Nicotianeae</taxon>
        <taxon>Nicotiana</taxon>
    </lineage>
</organism>
<dbReference type="KEGG" id="nau:109232417"/>
<protein>
    <submittedName>
        <fullName evidence="3">Uncharacterized protein</fullName>
    </submittedName>
</protein>
<dbReference type="EMBL" id="MJEQ01037191">
    <property type="protein sequence ID" value="OIS98945.1"/>
    <property type="molecule type" value="Genomic_DNA"/>
</dbReference>